<feature type="domain" description="NusB/RsmB/TIM44" evidence="8">
    <location>
        <begin position="42"/>
        <end position="159"/>
    </location>
</feature>
<sequence length="187" mass="19861">MSPESPGPSPLAERPERDEAGQRARGHAPTEPPNLTAGRRLARERALGLLYEAEAKGVSPADVLSALPLPPDPYSARLVQRVAAERDRIDQLIAQTTLGWELGRLARVDLAILRLAVAELLEVPEVPVAVVIDEAVELAKRFSTEHSGRFVNGVLASMVDEVRPGLPPRPGEPADERATGPSGGGPG</sequence>
<feature type="region of interest" description="Disordered" evidence="7">
    <location>
        <begin position="161"/>
        <end position="187"/>
    </location>
</feature>
<organism evidence="9 10">
    <name type="scientific">Aciditerrimonas ferrireducens</name>
    <dbReference type="NCBI Taxonomy" id="667306"/>
    <lineage>
        <taxon>Bacteria</taxon>
        <taxon>Bacillati</taxon>
        <taxon>Actinomycetota</taxon>
        <taxon>Acidimicrobiia</taxon>
        <taxon>Acidimicrobiales</taxon>
        <taxon>Acidimicrobiaceae</taxon>
        <taxon>Aciditerrimonas</taxon>
    </lineage>
</organism>
<accession>A0ABV6C6B1</accession>
<dbReference type="RefSeq" id="WP_377789899.1">
    <property type="nucleotide sequence ID" value="NZ_JBHLYQ010000091.1"/>
</dbReference>
<dbReference type="Gene3D" id="1.10.940.10">
    <property type="entry name" value="NusB-like"/>
    <property type="match status" value="1"/>
</dbReference>
<evidence type="ECO:0000256" key="5">
    <source>
        <dbReference type="ARBA" id="ARBA00023163"/>
    </source>
</evidence>
<keyword evidence="5 6" id="KW-0804">Transcription</keyword>
<dbReference type="SUPFAM" id="SSF48013">
    <property type="entry name" value="NusB-like"/>
    <property type="match status" value="1"/>
</dbReference>
<dbReference type="InterPro" id="IPR011605">
    <property type="entry name" value="NusB_fam"/>
</dbReference>
<proteinExistence type="inferred from homology"/>
<feature type="compositionally biased region" description="Basic and acidic residues" evidence="7">
    <location>
        <begin position="13"/>
        <end position="22"/>
    </location>
</feature>
<gene>
    <name evidence="6 9" type="primary">nusB</name>
    <name evidence="9" type="ORF">ACFFRE_09345</name>
</gene>
<keyword evidence="3 6" id="KW-0694">RNA-binding</keyword>
<comment type="similarity">
    <text evidence="1 6">Belongs to the NusB family.</text>
</comment>
<evidence type="ECO:0000256" key="3">
    <source>
        <dbReference type="ARBA" id="ARBA00022884"/>
    </source>
</evidence>
<keyword evidence="10" id="KW-1185">Reference proteome</keyword>
<evidence type="ECO:0000259" key="8">
    <source>
        <dbReference type="Pfam" id="PF01029"/>
    </source>
</evidence>
<dbReference type="Proteomes" id="UP001589788">
    <property type="component" value="Unassembled WGS sequence"/>
</dbReference>
<evidence type="ECO:0000313" key="9">
    <source>
        <dbReference type="EMBL" id="MFC0082346.1"/>
    </source>
</evidence>
<dbReference type="InterPro" id="IPR006027">
    <property type="entry name" value="NusB_RsmB_TIM44"/>
</dbReference>
<reference evidence="9 10" key="1">
    <citation type="submission" date="2024-09" db="EMBL/GenBank/DDBJ databases">
        <authorList>
            <person name="Sun Q."/>
            <person name="Mori K."/>
        </authorList>
    </citation>
    <scope>NUCLEOTIDE SEQUENCE [LARGE SCALE GENOMIC DNA]</scope>
    <source>
        <strain evidence="9 10">JCM 15389</strain>
    </source>
</reference>
<protein>
    <recommendedName>
        <fullName evidence="6">Transcription antitermination protein NusB</fullName>
    </recommendedName>
    <alternativeName>
        <fullName evidence="6">Antitermination factor NusB</fullName>
    </alternativeName>
</protein>
<dbReference type="Pfam" id="PF01029">
    <property type="entry name" value="NusB"/>
    <property type="match status" value="1"/>
</dbReference>
<keyword evidence="2 6" id="KW-0889">Transcription antitermination</keyword>
<dbReference type="PANTHER" id="PTHR11078">
    <property type="entry name" value="N UTILIZATION SUBSTANCE PROTEIN B-RELATED"/>
    <property type="match status" value="1"/>
</dbReference>
<comment type="caution">
    <text evidence="9">The sequence shown here is derived from an EMBL/GenBank/DDBJ whole genome shotgun (WGS) entry which is preliminary data.</text>
</comment>
<evidence type="ECO:0000256" key="1">
    <source>
        <dbReference type="ARBA" id="ARBA00005952"/>
    </source>
</evidence>
<dbReference type="InterPro" id="IPR035926">
    <property type="entry name" value="NusB-like_sf"/>
</dbReference>
<evidence type="ECO:0000256" key="4">
    <source>
        <dbReference type="ARBA" id="ARBA00023015"/>
    </source>
</evidence>
<dbReference type="PANTHER" id="PTHR11078:SF3">
    <property type="entry name" value="ANTITERMINATION NUSB DOMAIN-CONTAINING PROTEIN"/>
    <property type="match status" value="1"/>
</dbReference>
<name>A0ABV6C6B1_9ACTN</name>
<keyword evidence="4 6" id="KW-0805">Transcription regulation</keyword>
<comment type="function">
    <text evidence="6">Involved in transcription antitermination. Required for transcription of ribosomal RNA (rRNA) genes. Binds specifically to the boxA antiterminator sequence of the ribosomal RNA (rrn) operons.</text>
</comment>
<evidence type="ECO:0000256" key="6">
    <source>
        <dbReference type="HAMAP-Rule" id="MF_00073"/>
    </source>
</evidence>
<evidence type="ECO:0000256" key="7">
    <source>
        <dbReference type="SAM" id="MobiDB-lite"/>
    </source>
</evidence>
<dbReference type="EMBL" id="JBHLYQ010000091">
    <property type="protein sequence ID" value="MFC0082346.1"/>
    <property type="molecule type" value="Genomic_DNA"/>
</dbReference>
<evidence type="ECO:0000313" key="10">
    <source>
        <dbReference type="Proteomes" id="UP001589788"/>
    </source>
</evidence>
<dbReference type="NCBIfam" id="TIGR01951">
    <property type="entry name" value="nusB"/>
    <property type="match status" value="1"/>
</dbReference>
<feature type="region of interest" description="Disordered" evidence="7">
    <location>
        <begin position="1"/>
        <end position="39"/>
    </location>
</feature>
<evidence type="ECO:0000256" key="2">
    <source>
        <dbReference type="ARBA" id="ARBA00022814"/>
    </source>
</evidence>
<dbReference type="HAMAP" id="MF_00073">
    <property type="entry name" value="NusB"/>
    <property type="match status" value="1"/>
</dbReference>